<evidence type="ECO:0000256" key="5">
    <source>
        <dbReference type="ARBA" id="ARBA00022723"/>
    </source>
</evidence>
<evidence type="ECO:0000256" key="2">
    <source>
        <dbReference type="ARBA" id="ARBA00001946"/>
    </source>
</evidence>
<comment type="caution">
    <text evidence="15">The sequence shown here is derived from an EMBL/GenBank/DDBJ whole genome shotgun (WGS) entry which is preliminary data.</text>
</comment>
<reference evidence="15" key="1">
    <citation type="submission" date="2020-07" db="EMBL/GenBank/DDBJ databases">
        <title>Genome sequence and genetic diversity analysis of an under-domesticated orphan crop, white fonio (Digitaria exilis).</title>
        <authorList>
            <person name="Bennetzen J.L."/>
            <person name="Chen S."/>
            <person name="Ma X."/>
            <person name="Wang X."/>
            <person name="Yssel A.E.J."/>
            <person name="Chaluvadi S.R."/>
            <person name="Johnson M."/>
            <person name="Gangashetty P."/>
            <person name="Hamidou F."/>
            <person name="Sanogo M.D."/>
            <person name="Zwaenepoel A."/>
            <person name="Wallace J."/>
            <person name="Van De Peer Y."/>
            <person name="Van Deynze A."/>
        </authorList>
    </citation>
    <scope>NUCLEOTIDE SEQUENCE</scope>
    <source>
        <tissue evidence="15">Leaves</tissue>
    </source>
</reference>
<evidence type="ECO:0000256" key="6">
    <source>
        <dbReference type="ARBA" id="ARBA00022801"/>
    </source>
</evidence>
<dbReference type="Pfam" id="PF00481">
    <property type="entry name" value="PP2C"/>
    <property type="match status" value="2"/>
</dbReference>
<dbReference type="PROSITE" id="PS51746">
    <property type="entry name" value="PPM_2"/>
    <property type="match status" value="1"/>
</dbReference>
<name>A0A835AAS8_9POAL</name>
<dbReference type="PANTHER" id="PTHR13832">
    <property type="entry name" value="PROTEIN PHOSPHATASE 2C"/>
    <property type="match status" value="1"/>
</dbReference>
<evidence type="ECO:0000256" key="4">
    <source>
        <dbReference type="ARBA" id="ARBA00013081"/>
    </source>
</evidence>
<evidence type="ECO:0000256" key="12">
    <source>
        <dbReference type="RuleBase" id="RU003465"/>
    </source>
</evidence>
<evidence type="ECO:0000256" key="11">
    <source>
        <dbReference type="ARBA" id="ARBA00048336"/>
    </source>
</evidence>
<evidence type="ECO:0000256" key="10">
    <source>
        <dbReference type="ARBA" id="ARBA00047761"/>
    </source>
</evidence>
<evidence type="ECO:0000256" key="3">
    <source>
        <dbReference type="ARBA" id="ARBA00006702"/>
    </source>
</evidence>
<dbReference type="GO" id="GO:0046872">
    <property type="term" value="F:metal ion binding"/>
    <property type="evidence" value="ECO:0007669"/>
    <property type="project" value="UniProtKB-KW"/>
</dbReference>
<keyword evidence="9" id="KW-0464">Manganese</keyword>
<dbReference type="EMBL" id="JACEFO010002627">
    <property type="protein sequence ID" value="KAF8653375.1"/>
    <property type="molecule type" value="Genomic_DNA"/>
</dbReference>
<feature type="region of interest" description="Disordered" evidence="13">
    <location>
        <begin position="326"/>
        <end position="354"/>
    </location>
</feature>
<keyword evidence="7" id="KW-0460">Magnesium</keyword>
<protein>
    <recommendedName>
        <fullName evidence="4">protein-serine/threonine phosphatase</fullName>
        <ecNumber evidence="4">3.1.3.16</ecNumber>
    </recommendedName>
</protein>
<keyword evidence="6 12" id="KW-0378">Hydrolase</keyword>
<comment type="similarity">
    <text evidence="3 12">Belongs to the PP2C family.</text>
</comment>
<comment type="cofactor">
    <cofactor evidence="1">
        <name>Mn(2+)</name>
        <dbReference type="ChEBI" id="CHEBI:29035"/>
    </cofactor>
</comment>
<evidence type="ECO:0000313" key="15">
    <source>
        <dbReference type="EMBL" id="KAF8653375.1"/>
    </source>
</evidence>
<dbReference type="InterPro" id="IPR036457">
    <property type="entry name" value="PPM-type-like_dom_sf"/>
</dbReference>
<sequence length="386" mass="43027">MGAFNSRQTSTTGGENVRIKYAVSSVKGRQAKMEDAYAIAPDLDHTTSFFGLYDGHAGAEVALLCARLFHIELRIHPNYQANLNNAMRSVFSRMDEVLQQSNQWRELVTPAGSRNWIKRLINATIIDPWRCRWGTPYIPPQNIGSSVTVVVARGSRVTVGNVGDSHCIASRNHQGNSIITDHKPTQRDELRRIQRAGGKLYLDKYVAVEVERVAGCRAFRGLCATSRSIGDFVFKQNKNLPPEAQMVICNPDIRSMEITDDVEFLVIASYGIWASMTCQAVVDFVHKELASGETDLCVICARLVHHVQPTRPDVTAILIQFKRGAPDGQEMSDAGDDQEIKSGAGDEEQPSALDRETISRALEFVRNKQRELLVEEIIRNTVQSPF</sequence>
<feature type="domain" description="PPM-type phosphatase" evidence="14">
    <location>
        <begin position="20"/>
        <end position="321"/>
    </location>
</feature>
<dbReference type="Proteomes" id="UP000636709">
    <property type="component" value="Unassembled WGS sequence"/>
</dbReference>
<dbReference type="InterPro" id="IPR001932">
    <property type="entry name" value="PPM-type_phosphatase-like_dom"/>
</dbReference>
<dbReference type="PROSITE" id="PS01032">
    <property type="entry name" value="PPM_1"/>
    <property type="match status" value="1"/>
</dbReference>
<dbReference type="InterPro" id="IPR000222">
    <property type="entry name" value="PP2C_BS"/>
</dbReference>
<dbReference type="InterPro" id="IPR015655">
    <property type="entry name" value="PP2C"/>
</dbReference>
<dbReference type="EC" id="3.1.3.16" evidence="4"/>
<gene>
    <name evidence="15" type="ORF">HU200_062302</name>
</gene>
<dbReference type="CDD" id="cd00143">
    <property type="entry name" value="PP2Cc"/>
    <property type="match status" value="1"/>
</dbReference>
<dbReference type="GO" id="GO:0004722">
    <property type="term" value="F:protein serine/threonine phosphatase activity"/>
    <property type="evidence" value="ECO:0007669"/>
    <property type="project" value="UniProtKB-EC"/>
</dbReference>
<evidence type="ECO:0000256" key="8">
    <source>
        <dbReference type="ARBA" id="ARBA00022912"/>
    </source>
</evidence>
<evidence type="ECO:0000313" key="16">
    <source>
        <dbReference type="Proteomes" id="UP000636709"/>
    </source>
</evidence>
<dbReference type="SMART" id="SM00332">
    <property type="entry name" value="PP2Cc"/>
    <property type="match status" value="1"/>
</dbReference>
<accession>A0A835AAS8</accession>
<keyword evidence="5" id="KW-0479">Metal-binding</keyword>
<evidence type="ECO:0000256" key="13">
    <source>
        <dbReference type="SAM" id="MobiDB-lite"/>
    </source>
</evidence>
<dbReference type="SUPFAM" id="SSF81606">
    <property type="entry name" value="PP2C-like"/>
    <property type="match status" value="1"/>
</dbReference>
<proteinExistence type="inferred from homology"/>
<dbReference type="Gene3D" id="3.60.40.10">
    <property type="entry name" value="PPM-type phosphatase domain"/>
    <property type="match status" value="1"/>
</dbReference>
<evidence type="ECO:0000256" key="9">
    <source>
        <dbReference type="ARBA" id="ARBA00023211"/>
    </source>
</evidence>
<comment type="catalytic activity">
    <reaction evidence="10">
        <text>O-phospho-L-seryl-[protein] + H2O = L-seryl-[protein] + phosphate</text>
        <dbReference type="Rhea" id="RHEA:20629"/>
        <dbReference type="Rhea" id="RHEA-COMP:9863"/>
        <dbReference type="Rhea" id="RHEA-COMP:11604"/>
        <dbReference type="ChEBI" id="CHEBI:15377"/>
        <dbReference type="ChEBI" id="CHEBI:29999"/>
        <dbReference type="ChEBI" id="CHEBI:43474"/>
        <dbReference type="ChEBI" id="CHEBI:83421"/>
        <dbReference type="EC" id="3.1.3.16"/>
    </reaction>
</comment>
<keyword evidence="8 12" id="KW-0904">Protein phosphatase</keyword>
<comment type="cofactor">
    <cofactor evidence="2">
        <name>Mg(2+)</name>
        <dbReference type="ChEBI" id="CHEBI:18420"/>
    </cofactor>
</comment>
<comment type="catalytic activity">
    <reaction evidence="11">
        <text>O-phospho-L-threonyl-[protein] + H2O = L-threonyl-[protein] + phosphate</text>
        <dbReference type="Rhea" id="RHEA:47004"/>
        <dbReference type="Rhea" id="RHEA-COMP:11060"/>
        <dbReference type="Rhea" id="RHEA-COMP:11605"/>
        <dbReference type="ChEBI" id="CHEBI:15377"/>
        <dbReference type="ChEBI" id="CHEBI:30013"/>
        <dbReference type="ChEBI" id="CHEBI:43474"/>
        <dbReference type="ChEBI" id="CHEBI:61977"/>
        <dbReference type="EC" id="3.1.3.16"/>
    </reaction>
</comment>
<dbReference type="PANTHER" id="PTHR13832:SF285">
    <property type="entry name" value="PROTEIN PHOSPHATASE 2C 22-RELATED"/>
    <property type="match status" value="1"/>
</dbReference>
<dbReference type="OrthoDB" id="10264738at2759"/>
<organism evidence="15 16">
    <name type="scientific">Digitaria exilis</name>
    <dbReference type="NCBI Taxonomy" id="1010633"/>
    <lineage>
        <taxon>Eukaryota</taxon>
        <taxon>Viridiplantae</taxon>
        <taxon>Streptophyta</taxon>
        <taxon>Embryophyta</taxon>
        <taxon>Tracheophyta</taxon>
        <taxon>Spermatophyta</taxon>
        <taxon>Magnoliopsida</taxon>
        <taxon>Liliopsida</taxon>
        <taxon>Poales</taxon>
        <taxon>Poaceae</taxon>
        <taxon>PACMAD clade</taxon>
        <taxon>Panicoideae</taxon>
        <taxon>Panicodae</taxon>
        <taxon>Paniceae</taxon>
        <taxon>Anthephorinae</taxon>
        <taxon>Digitaria</taxon>
    </lineage>
</organism>
<evidence type="ECO:0000259" key="14">
    <source>
        <dbReference type="PROSITE" id="PS51746"/>
    </source>
</evidence>
<evidence type="ECO:0000256" key="1">
    <source>
        <dbReference type="ARBA" id="ARBA00001936"/>
    </source>
</evidence>
<keyword evidence="16" id="KW-1185">Reference proteome</keyword>
<evidence type="ECO:0000256" key="7">
    <source>
        <dbReference type="ARBA" id="ARBA00022842"/>
    </source>
</evidence>
<dbReference type="AlphaFoldDB" id="A0A835AAS8"/>